<dbReference type="GO" id="GO:0003700">
    <property type="term" value="F:DNA-binding transcription factor activity"/>
    <property type="evidence" value="ECO:0007669"/>
    <property type="project" value="InterPro"/>
</dbReference>
<dbReference type="AlphaFoldDB" id="A0A2K2EZ08"/>
<keyword evidence="3" id="KW-1185">Reference proteome</keyword>
<evidence type="ECO:0000313" key="2">
    <source>
        <dbReference type="EMBL" id="PNT91759.1"/>
    </source>
</evidence>
<dbReference type="Gene3D" id="1.10.10.10">
    <property type="entry name" value="Winged helix-like DNA-binding domain superfamily/Winged helix DNA-binding domain"/>
    <property type="match status" value="1"/>
</dbReference>
<sequence>MTIDLITKSQEGNENATLLLIKKFDPLLRKYAYKLYYEDAYNDLLVDFIELIHNLQLDHIYNKSEGCIVSYICTSIRASYIKKLIGIKKLKVYISFSELSDNELYYADVLSSTYDEYFHHELPDIHNMMLTAAELSVIKMIFCFGYTVKEVASAYGISRQAVNQMKKRALEKLKLLFSNELKWQARS</sequence>
<dbReference type="InterPro" id="IPR007630">
    <property type="entry name" value="RNA_pol_sigma70_r4"/>
</dbReference>
<dbReference type="OrthoDB" id="2449942at2"/>
<dbReference type="KEGG" id="cthd:CDO33_17090"/>
<dbReference type="PRINTS" id="PR00046">
    <property type="entry name" value="SIGMA70FCT"/>
</dbReference>
<dbReference type="Pfam" id="PF04545">
    <property type="entry name" value="Sigma70_r4"/>
    <property type="match status" value="1"/>
</dbReference>
<organism evidence="2 3">
    <name type="scientific">Clostridium thermosuccinogenes</name>
    <dbReference type="NCBI Taxonomy" id="84032"/>
    <lineage>
        <taxon>Bacteria</taxon>
        <taxon>Bacillati</taxon>
        <taxon>Bacillota</taxon>
        <taxon>Clostridia</taxon>
        <taxon>Eubacteriales</taxon>
        <taxon>Clostridiaceae</taxon>
        <taxon>Clostridium</taxon>
    </lineage>
</organism>
<proteinExistence type="predicted"/>
<name>A0A2K2EZ08_9CLOT</name>
<evidence type="ECO:0000259" key="1">
    <source>
        <dbReference type="Pfam" id="PF04545"/>
    </source>
</evidence>
<evidence type="ECO:0000313" key="3">
    <source>
        <dbReference type="Proteomes" id="UP000236151"/>
    </source>
</evidence>
<protein>
    <submittedName>
        <fullName evidence="2">RNA polymerase subunit sigma-70</fullName>
    </submittedName>
</protein>
<dbReference type="EMBL" id="NIOJ01000149">
    <property type="protein sequence ID" value="PNT91759.1"/>
    <property type="molecule type" value="Genomic_DNA"/>
</dbReference>
<gene>
    <name evidence="2" type="ORF">CDQ84_19270</name>
</gene>
<comment type="caution">
    <text evidence="2">The sequence shown here is derived from an EMBL/GenBank/DDBJ whole genome shotgun (WGS) entry which is preliminary data.</text>
</comment>
<reference evidence="2 3" key="1">
    <citation type="submission" date="2017-06" db="EMBL/GenBank/DDBJ databases">
        <title>Investigating the central metabolism of Clostridium thermosuccinogenes.</title>
        <authorList>
            <person name="Koendjbiharie J.G."/>
            <person name="van Kranenburg R."/>
        </authorList>
    </citation>
    <scope>NUCLEOTIDE SEQUENCE [LARGE SCALE GENOMIC DNA]</scope>
    <source>
        <strain evidence="2 3">DSM 5806</strain>
    </source>
</reference>
<accession>A0A2K2EZ08</accession>
<dbReference type="InterPro" id="IPR013324">
    <property type="entry name" value="RNA_pol_sigma_r3/r4-like"/>
</dbReference>
<dbReference type="CDD" id="cd06171">
    <property type="entry name" value="Sigma70_r4"/>
    <property type="match status" value="1"/>
</dbReference>
<dbReference type="InterPro" id="IPR036388">
    <property type="entry name" value="WH-like_DNA-bd_sf"/>
</dbReference>
<dbReference type="Proteomes" id="UP000236151">
    <property type="component" value="Unassembled WGS sequence"/>
</dbReference>
<dbReference type="InterPro" id="IPR000943">
    <property type="entry name" value="RNA_pol_sigma70"/>
</dbReference>
<dbReference type="RefSeq" id="WP_103083338.1">
    <property type="nucleotide sequence ID" value="NZ_CP021850.1"/>
</dbReference>
<feature type="domain" description="RNA polymerase sigma-70 region 4" evidence="1">
    <location>
        <begin position="130"/>
        <end position="174"/>
    </location>
</feature>
<dbReference type="GO" id="GO:0006352">
    <property type="term" value="P:DNA-templated transcription initiation"/>
    <property type="evidence" value="ECO:0007669"/>
    <property type="project" value="InterPro"/>
</dbReference>
<dbReference type="SUPFAM" id="SSF88659">
    <property type="entry name" value="Sigma3 and sigma4 domains of RNA polymerase sigma factors"/>
    <property type="match status" value="1"/>
</dbReference>
<dbReference type="NCBIfam" id="TIGR02937">
    <property type="entry name" value="sigma70-ECF"/>
    <property type="match status" value="1"/>
</dbReference>
<dbReference type="KEGG" id="cthd:CDO33_17170"/>
<dbReference type="InterPro" id="IPR014284">
    <property type="entry name" value="RNA_pol_sigma-70_dom"/>
</dbReference>